<dbReference type="GO" id="GO:0008270">
    <property type="term" value="F:zinc ion binding"/>
    <property type="evidence" value="ECO:0007669"/>
    <property type="project" value="UniProtKB-KW"/>
</dbReference>
<reference evidence="3 4" key="1">
    <citation type="submission" date="2019-06" db="EMBL/GenBank/DDBJ databases">
        <authorList>
            <person name="Palmer J.M."/>
        </authorList>
    </citation>
    <scope>NUCLEOTIDE SEQUENCE [LARGE SCALE GENOMIC DNA]</scope>
    <source>
        <strain evidence="3 4">TWF102</strain>
    </source>
</reference>
<evidence type="ECO:0000313" key="3">
    <source>
        <dbReference type="EMBL" id="KAF3111498.1"/>
    </source>
</evidence>
<feature type="zinc finger region" description="C3H1-type" evidence="1">
    <location>
        <begin position="4"/>
        <end position="33"/>
    </location>
</feature>
<keyword evidence="1" id="KW-0863">Zinc-finger</keyword>
<dbReference type="Proteomes" id="UP000475325">
    <property type="component" value="Unassembled WGS sequence"/>
</dbReference>
<dbReference type="InterPro" id="IPR000571">
    <property type="entry name" value="Znf_CCCH"/>
</dbReference>
<dbReference type="EMBL" id="WIQW01000004">
    <property type="protein sequence ID" value="KAF3111498.1"/>
    <property type="molecule type" value="Genomic_DNA"/>
</dbReference>
<accession>A0A7C8NAM7</accession>
<evidence type="ECO:0000313" key="4">
    <source>
        <dbReference type="Proteomes" id="UP000475325"/>
    </source>
</evidence>
<dbReference type="PROSITE" id="PS50103">
    <property type="entry name" value="ZF_C3H1"/>
    <property type="match status" value="1"/>
</dbReference>
<proteinExistence type="predicted"/>
<keyword evidence="1" id="KW-0479">Metal-binding</keyword>
<protein>
    <recommendedName>
        <fullName evidence="2">C3H1-type domain-containing protein</fullName>
    </recommendedName>
</protein>
<name>A0A7C8NAM7_ORBOL</name>
<evidence type="ECO:0000256" key="1">
    <source>
        <dbReference type="PROSITE-ProRule" id="PRU00723"/>
    </source>
</evidence>
<sequence>MLPSRRPQVCHYYLHKGECRRSWIRCEYLFGTAGFPCRWLAPIAATADDHPIALHQSSTPELEGNYIDMELRMPIAKLLRPRKLSR</sequence>
<keyword evidence="1" id="KW-0862">Zinc</keyword>
<evidence type="ECO:0000259" key="2">
    <source>
        <dbReference type="PROSITE" id="PS50103"/>
    </source>
</evidence>
<gene>
    <name evidence="3" type="ORF">TWF102_007160</name>
</gene>
<comment type="caution">
    <text evidence="3">The sequence shown here is derived from an EMBL/GenBank/DDBJ whole genome shotgun (WGS) entry which is preliminary data.</text>
</comment>
<feature type="domain" description="C3H1-type" evidence="2">
    <location>
        <begin position="4"/>
        <end position="33"/>
    </location>
</feature>
<dbReference type="AlphaFoldDB" id="A0A7C8NAM7"/>
<organism evidence="3 4">
    <name type="scientific">Orbilia oligospora</name>
    <name type="common">Nematode-trapping fungus</name>
    <name type="synonym">Arthrobotrys oligospora</name>
    <dbReference type="NCBI Taxonomy" id="2813651"/>
    <lineage>
        <taxon>Eukaryota</taxon>
        <taxon>Fungi</taxon>
        <taxon>Dikarya</taxon>
        <taxon>Ascomycota</taxon>
        <taxon>Pezizomycotina</taxon>
        <taxon>Orbiliomycetes</taxon>
        <taxon>Orbiliales</taxon>
        <taxon>Orbiliaceae</taxon>
        <taxon>Orbilia</taxon>
    </lineage>
</organism>